<keyword evidence="3" id="KW-0285">Flavoprotein</keyword>
<dbReference type="PANTHER" id="PTHR43098:SF3">
    <property type="entry name" value="L-ORNITHINE N(5)-MONOOXYGENASE-RELATED"/>
    <property type="match status" value="1"/>
</dbReference>
<organism evidence="9 10">
    <name type="scientific">Teratosphaeria destructans</name>
    <dbReference type="NCBI Taxonomy" id="418781"/>
    <lineage>
        <taxon>Eukaryota</taxon>
        <taxon>Fungi</taxon>
        <taxon>Dikarya</taxon>
        <taxon>Ascomycota</taxon>
        <taxon>Pezizomycotina</taxon>
        <taxon>Dothideomycetes</taxon>
        <taxon>Dothideomycetidae</taxon>
        <taxon>Mycosphaerellales</taxon>
        <taxon>Teratosphaeriaceae</taxon>
        <taxon>Teratosphaeria</taxon>
    </lineage>
</organism>
<reference evidence="9 10" key="2">
    <citation type="journal article" date="2021" name="Curr. Genet.">
        <title>Genetic response to nitrogen starvation in the aggressive Eucalyptus foliar pathogen Teratosphaeria destructans.</title>
        <authorList>
            <person name="Havenga M."/>
            <person name="Wingfield B.D."/>
            <person name="Wingfield M.J."/>
            <person name="Dreyer L.L."/>
            <person name="Roets F."/>
            <person name="Aylward J."/>
        </authorList>
    </citation>
    <scope>NUCLEOTIDE SEQUENCE [LARGE SCALE GENOMIC DNA]</scope>
    <source>
        <strain evidence="9">CMW44962</strain>
    </source>
</reference>
<dbReference type="InterPro" id="IPR023753">
    <property type="entry name" value="FAD/NAD-binding_dom"/>
</dbReference>
<dbReference type="SUPFAM" id="SSF51905">
    <property type="entry name" value="FAD/NAD(P)-binding domain"/>
    <property type="match status" value="2"/>
</dbReference>
<keyword evidence="6" id="KW-0560">Oxidoreductase</keyword>
<comment type="similarity">
    <text evidence="2">Belongs to the FAD-binding monooxygenase family.</text>
</comment>
<evidence type="ECO:0000256" key="1">
    <source>
        <dbReference type="ARBA" id="ARBA00001974"/>
    </source>
</evidence>
<dbReference type="EMBL" id="RIBY02000080">
    <property type="protein sequence ID" value="KAH9845393.1"/>
    <property type="molecule type" value="Genomic_DNA"/>
</dbReference>
<evidence type="ECO:0000256" key="5">
    <source>
        <dbReference type="ARBA" id="ARBA00022857"/>
    </source>
</evidence>
<reference evidence="9 10" key="1">
    <citation type="journal article" date="2018" name="IMA Fungus">
        <title>IMA Genome-F 10: Nine draft genome sequences of Claviceps purpurea s.lat., including C. arundinis, C. humidiphila, and C. cf. spartinae, pseudomolecules for the pitch canker pathogen Fusarium circinatum, draft genome of Davidsoniella eucalypti, Grosmannia galeiformis, Quambalaria eucalypti, and Teratosphaeria destructans.</title>
        <authorList>
            <person name="Wingfield B.D."/>
            <person name="Liu M."/>
            <person name="Nguyen H.D."/>
            <person name="Lane F.A."/>
            <person name="Morgan S.W."/>
            <person name="De Vos L."/>
            <person name="Wilken P.M."/>
            <person name="Duong T.A."/>
            <person name="Aylward J."/>
            <person name="Coetzee M.P."/>
            <person name="Dadej K."/>
            <person name="De Beer Z.W."/>
            <person name="Findlay W."/>
            <person name="Havenga M."/>
            <person name="Kolarik M."/>
            <person name="Menzies J.G."/>
            <person name="Naidoo K."/>
            <person name="Pochopski O."/>
            <person name="Shoukouhi P."/>
            <person name="Santana Q.C."/>
            <person name="Seifert K.A."/>
            <person name="Soal N."/>
            <person name="Steenkamp E.T."/>
            <person name="Tatham C.T."/>
            <person name="van der Nest M.A."/>
            <person name="Wingfield M.J."/>
        </authorList>
    </citation>
    <scope>NUCLEOTIDE SEQUENCE [LARGE SCALE GENOMIC DNA]</scope>
    <source>
        <strain evidence="9">CMW44962</strain>
    </source>
</reference>
<dbReference type="GO" id="GO:0004497">
    <property type="term" value="F:monooxygenase activity"/>
    <property type="evidence" value="ECO:0007669"/>
    <property type="project" value="UniProtKB-KW"/>
</dbReference>
<protein>
    <submittedName>
        <fullName evidence="9">Pyridine nucleotide-disulfide oxidoreductase</fullName>
    </submittedName>
</protein>
<evidence type="ECO:0000256" key="3">
    <source>
        <dbReference type="ARBA" id="ARBA00022630"/>
    </source>
</evidence>
<dbReference type="Pfam" id="PF07992">
    <property type="entry name" value="Pyr_redox_2"/>
    <property type="match status" value="1"/>
</dbReference>
<comment type="cofactor">
    <cofactor evidence="1">
        <name>FAD</name>
        <dbReference type="ChEBI" id="CHEBI:57692"/>
    </cofactor>
</comment>
<dbReference type="PANTHER" id="PTHR43098">
    <property type="entry name" value="L-ORNITHINE N(5)-MONOOXYGENASE-RELATED"/>
    <property type="match status" value="1"/>
</dbReference>
<evidence type="ECO:0000256" key="4">
    <source>
        <dbReference type="ARBA" id="ARBA00022827"/>
    </source>
</evidence>
<dbReference type="InterPro" id="IPR036188">
    <property type="entry name" value="FAD/NAD-bd_sf"/>
</dbReference>
<dbReference type="OrthoDB" id="66881at2759"/>
<comment type="caution">
    <text evidence="9">The sequence shown here is derived from an EMBL/GenBank/DDBJ whole genome shotgun (WGS) entry which is preliminary data.</text>
</comment>
<name>A0A9W7T1G8_9PEZI</name>
<dbReference type="Gene3D" id="3.50.50.60">
    <property type="entry name" value="FAD/NAD(P)-binding domain"/>
    <property type="match status" value="2"/>
</dbReference>
<feature type="domain" description="FAD/NAD(P)-binding" evidence="8">
    <location>
        <begin position="13"/>
        <end position="236"/>
    </location>
</feature>
<evidence type="ECO:0000256" key="6">
    <source>
        <dbReference type="ARBA" id="ARBA00023002"/>
    </source>
</evidence>
<keyword evidence="4" id="KW-0274">FAD</keyword>
<evidence type="ECO:0000259" key="8">
    <source>
        <dbReference type="Pfam" id="PF07992"/>
    </source>
</evidence>
<evidence type="ECO:0000256" key="7">
    <source>
        <dbReference type="ARBA" id="ARBA00023033"/>
    </source>
</evidence>
<keyword evidence="5" id="KW-0521">NADP</keyword>
<dbReference type="Proteomes" id="UP001138500">
    <property type="component" value="Unassembled WGS sequence"/>
</dbReference>
<gene>
    <name evidence="9" type="ORF">Tdes44962_MAKER06678</name>
</gene>
<sequence>MGSIGEPQIPETDVLLVGAGFASFTLLNRLRRLGYSVTIYEKGEASGGIWYWNCYPGARVDSDTPIYQLFDKELWEEFTFKERYAGWPELRRYFKFVEKKWKIDEHTEYSKHVDAAEFDEKRQQWLVECSDGSQIYARWFIPCIGFASKKYSPPIAGLSNFRGDVYHTAVWPQHGVNLKGKRIAQIGTGASGIQVAQTLADNAKHYTLYIRTPNFCLPMNQRMLDPEEEKRKKANGDYEKAIADTRKTFAGFTYDFVEKNTFDDSPEEREKFFHHLMVEEGGFRFWLNTYKDMLFDQKANDEAYKFWRKQVLKRVKNPEKQEILAPEKAPHPWGTKRPSLEQHIYETLDKDHVDLIDINKHPITAVEENGLRTDKGLAEVDVLILATGFDSVTGSLAQLDIRSTNGGNIGDHWKDRLQTSMGIAIPGYPNMFFLYGPQAPTAFSNGPSCTQFQAEFVEEVMKRAKAEGITRFEATKEAEDDWTKRMNEKWDATLFPLAKSWYSGANIPGKRVEPLNWAGGMVEYVDSLHGSLDNNYQGWKVQKEAGRVPAS</sequence>
<dbReference type="AlphaFoldDB" id="A0A9W7T1G8"/>
<keyword evidence="10" id="KW-1185">Reference proteome</keyword>
<proteinExistence type="inferred from homology"/>
<evidence type="ECO:0000256" key="2">
    <source>
        <dbReference type="ARBA" id="ARBA00010139"/>
    </source>
</evidence>
<evidence type="ECO:0000313" key="9">
    <source>
        <dbReference type="EMBL" id="KAH9845393.1"/>
    </source>
</evidence>
<accession>A0A9W7T1G8</accession>
<evidence type="ECO:0000313" key="10">
    <source>
        <dbReference type="Proteomes" id="UP001138500"/>
    </source>
</evidence>
<dbReference type="InterPro" id="IPR050775">
    <property type="entry name" value="FAD-binding_Monooxygenases"/>
</dbReference>
<keyword evidence="7" id="KW-0503">Monooxygenase</keyword>